<name>A0A450YJ62_9GAMM</name>
<gene>
    <name evidence="3" type="ORF">BECKTC1821E_GA0114239_101218</name>
</gene>
<protein>
    <submittedName>
        <fullName evidence="3">Uncharacterized protein</fullName>
    </submittedName>
</protein>
<dbReference type="EMBL" id="CAADFT010000012">
    <property type="protein sequence ID" value="VFK41575.1"/>
    <property type="molecule type" value="Genomic_DNA"/>
</dbReference>
<evidence type="ECO:0000256" key="2">
    <source>
        <dbReference type="SAM" id="SignalP"/>
    </source>
</evidence>
<evidence type="ECO:0000256" key="1">
    <source>
        <dbReference type="SAM" id="MobiDB-lite"/>
    </source>
</evidence>
<feature type="compositionally biased region" description="Basic and acidic residues" evidence="1">
    <location>
        <begin position="166"/>
        <end position="176"/>
    </location>
</feature>
<feature type="compositionally biased region" description="Basic residues" evidence="1">
    <location>
        <begin position="178"/>
        <end position="191"/>
    </location>
</feature>
<reference evidence="3" key="1">
    <citation type="submission" date="2019-02" db="EMBL/GenBank/DDBJ databases">
        <authorList>
            <person name="Gruber-Vodicka R. H."/>
            <person name="Seah K. B. B."/>
        </authorList>
    </citation>
    <scope>NUCLEOTIDE SEQUENCE</scope>
    <source>
        <strain evidence="3">BECK_BZ125</strain>
    </source>
</reference>
<feature type="region of interest" description="Disordered" evidence="1">
    <location>
        <begin position="166"/>
        <end position="197"/>
    </location>
</feature>
<dbReference type="AlphaFoldDB" id="A0A450YJ62"/>
<feature type="chain" id="PRO_5019039115" evidence="2">
    <location>
        <begin position="24"/>
        <end position="197"/>
    </location>
</feature>
<feature type="signal peptide" evidence="2">
    <location>
        <begin position="1"/>
        <end position="23"/>
    </location>
</feature>
<sequence length="197" mass="22225">MKNLKTTIIAWALSMLVAMPALASNESVPRGAAPTQFTETDIESLFEQGAERMSSSSPAIELAAGDVEALFEQGVDPMQLAMLSPEEMEATEGEWLPLAIFAARVAYSGWKAYRAYKQTKRVYRGYRALRSGYRYAKPKRWEHLRLKNGGHSLRIKSHRGRVEFRAENHPRPDGGSKIHFHARPGIGKHRTPSNFWK</sequence>
<keyword evidence="2" id="KW-0732">Signal</keyword>
<proteinExistence type="predicted"/>
<accession>A0A450YJ62</accession>
<evidence type="ECO:0000313" key="3">
    <source>
        <dbReference type="EMBL" id="VFK41575.1"/>
    </source>
</evidence>
<organism evidence="3">
    <name type="scientific">Candidatus Kentrum sp. TC</name>
    <dbReference type="NCBI Taxonomy" id="2126339"/>
    <lineage>
        <taxon>Bacteria</taxon>
        <taxon>Pseudomonadati</taxon>
        <taxon>Pseudomonadota</taxon>
        <taxon>Gammaproteobacteria</taxon>
        <taxon>Candidatus Kentrum</taxon>
    </lineage>
</organism>